<keyword evidence="6" id="KW-1133">Transmembrane helix</keyword>
<dbReference type="PANTHER" id="PTHR11895">
    <property type="entry name" value="TRANSAMIDASE"/>
    <property type="match status" value="1"/>
</dbReference>
<keyword evidence="5" id="KW-0496">Mitochondrion</keyword>
<keyword evidence="2 5" id="KW-0547">Nucleotide-binding</keyword>
<dbReference type="STRING" id="37546.A0A1A9YUG2"/>
<comment type="subcellular location">
    <subcellularLocation>
        <location evidence="5">Mitochondrion</location>
    </subcellularLocation>
</comment>
<protein>
    <recommendedName>
        <fullName evidence="5">Glutamyl-tRNA(Gln) amidotransferase subunit A, mitochondrial</fullName>
        <shortName evidence="5">Glu-AdT subunit A</shortName>
        <ecNumber evidence="5">6.3.5.7</ecNumber>
    </recommendedName>
</protein>
<evidence type="ECO:0000256" key="5">
    <source>
        <dbReference type="HAMAP-Rule" id="MF_03150"/>
    </source>
</evidence>
<dbReference type="Gene3D" id="3.90.1300.10">
    <property type="entry name" value="Amidase signature (AS) domain"/>
    <property type="match status" value="1"/>
</dbReference>
<dbReference type="EnsemblMetazoa" id="GMOY002616-RA">
    <property type="protein sequence ID" value="GMOY002616-PA"/>
    <property type="gene ID" value="GMOY002616"/>
</dbReference>
<dbReference type="GO" id="GO:0030956">
    <property type="term" value="C:glutamyl-tRNA(Gln) amidotransferase complex"/>
    <property type="evidence" value="ECO:0007669"/>
    <property type="project" value="UniProtKB-UniRule"/>
</dbReference>
<dbReference type="GO" id="GO:0032543">
    <property type="term" value="P:mitochondrial translation"/>
    <property type="evidence" value="ECO:0007669"/>
    <property type="project" value="UniProtKB-UniRule"/>
</dbReference>
<evidence type="ECO:0000313" key="9">
    <source>
        <dbReference type="Proteomes" id="UP000092444"/>
    </source>
</evidence>
<dbReference type="InterPro" id="IPR004412">
    <property type="entry name" value="GatA"/>
</dbReference>
<dbReference type="GO" id="GO:0071816">
    <property type="term" value="P:tail-anchored membrane protein insertion into ER membrane"/>
    <property type="evidence" value="ECO:0007669"/>
    <property type="project" value="InterPro"/>
</dbReference>
<dbReference type="Pfam" id="PF01425">
    <property type="entry name" value="Amidase"/>
    <property type="match status" value="1"/>
</dbReference>
<dbReference type="GO" id="GO:0070681">
    <property type="term" value="P:glutaminyl-tRNAGln biosynthesis via transamidation"/>
    <property type="evidence" value="ECO:0007669"/>
    <property type="project" value="UniProtKB-UniRule"/>
</dbReference>
<feature type="domain" description="Amidase" evidence="7">
    <location>
        <begin position="65"/>
        <end position="495"/>
    </location>
</feature>
<reference evidence="8" key="1">
    <citation type="submission" date="2020-05" db="UniProtKB">
        <authorList>
            <consortium name="EnsemblMetazoa"/>
        </authorList>
    </citation>
    <scope>IDENTIFICATION</scope>
    <source>
        <strain evidence="8">Yale</strain>
    </source>
</reference>
<evidence type="ECO:0000256" key="4">
    <source>
        <dbReference type="ARBA" id="ARBA00022917"/>
    </source>
</evidence>
<evidence type="ECO:0000256" key="3">
    <source>
        <dbReference type="ARBA" id="ARBA00022840"/>
    </source>
</evidence>
<name>A0A1A9YUG2_GLOMM</name>
<dbReference type="GO" id="GO:0050567">
    <property type="term" value="F:glutaminyl-tRNA synthase (glutamine-hydrolyzing) activity"/>
    <property type="evidence" value="ECO:0007669"/>
    <property type="project" value="UniProtKB-UniRule"/>
</dbReference>
<proteinExistence type="inferred from homology"/>
<dbReference type="InterPro" id="IPR023631">
    <property type="entry name" value="Amidase_dom"/>
</dbReference>
<keyword evidence="4 5" id="KW-0648">Protein biosynthesis</keyword>
<dbReference type="SUPFAM" id="SSF75304">
    <property type="entry name" value="Amidase signature (AS) enzymes"/>
    <property type="match status" value="1"/>
</dbReference>
<keyword evidence="6" id="KW-0812">Transmembrane</keyword>
<dbReference type="Proteomes" id="UP000092444">
    <property type="component" value="Unassembled WGS sequence"/>
</dbReference>
<dbReference type="GO" id="GO:0005524">
    <property type="term" value="F:ATP binding"/>
    <property type="evidence" value="ECO:0007669"/>
    <property type="project" value="UniProtKB-KW"/>
</dbReference>
<dbReference type="GO" id="GO:0005739">
    <property type="term" value="C:mitochondrion"/>
    <property type="evidence" value="ECO:0007669"/>
    <property type="project" value="UniProtKB-SubCell"/>
</dbReference>
<dbReference type="HAMAP" id="MF_00120">
    <property type="entry name" value="GatA"/>
    <property type="match status" value="1"/>
</dbReference>
<accession>A0A1A9YUG2</accession>
<dbReference type="Pfam" id="PF04420">
    <property type="entry name" value="CHD5"/>
    <property type="match status" value="1"/>
</dbReference>
<comment type="similarity">
    <text evidence="5">Belongs to the amidase family. GatA subfamily.</text>
</comment>
<comment type="catalytic activity">
    <reaction evidence="5">
        <text>L-glutamyl-tRNA(Gln) + L-glutamine + ATP + H2O = L-glutaminyl-tRNA(Gln) + L-glutamate + ADP + phosphate + H(+)</text>
        <dbReference type="Rhea" id="RHEA:17521"/>
        <dbReference type="Rhea" id="RHEA-COMP:9681"/>
        <dbReference type="Rhea" id="RHEA-COMP:9684"/>
        <dbReference type="ChEBI" id="CHEBI:15377"/>
        <dbReference type="ChEBI" id="CHEBI:15378"/>
        <dbReference type="ChEBI" id="CHEBI:29985"/>
        <dbReference type="ChEBI" id="CHEBI:30616"/>
        <dbReference type="ChEBI" id="CHEBI:43474"/>
        <dbReference type="ChEBI" id="CHEBI:58359"/>
        <dbReference type="ChEBI" id="CHEBI:78520"/>
        <dbReference type="ChEBI" id="CHEBI:78521"/>
        <dbReference type="ChEBI" id="CHEBI:456216"/>
        <dbReference type="EC" id="6.3.5.7"/>
    </reaction>
</comment>
<evidence type="ECO:0000256" key="2">
    <source>
        <dbReference type="ARBA" id="ARBA00022741"/>
    </source>
</evidence>
<keyword evidence="6" id="KW-0472">Membrane</keyword>
<feature type="active site" description="Acyl-ester intermediate" evidence="5">
    <location>
        <position position="224"/>
    </location>
</feature>
<keyword evidence="3 5" id="KW-0067">ATP-binding</keyword>
<comment type="subunit">
    <text evidence="5">Subunit of the heterotrimeric GatCAB amidotransferase (AdT) complex, composed of A, B and C subunits.</text>
</comment>
<feature type="active site" description="Charge relay system" evidence="5">
    <location>
        <position position="200"/>
    </location>
</feature>
<keyword evidence="9" id="KW-1185">Reference proteome</keyword>
<evidence type="ECO:0000313" key="8">
    <source>
        <dbReference type="EnsemblMetazoa" id="GMOY002616-PA"/>
    </source>
</evidence>
<dbReference type="EMBL" id="CCAG010023983">
    <property type="status" value="NOT_ANNOTATED_CDS"/>
    <property type="molecule type" value="Genomic_DNA"/>
</dbReference>
<dbReference type="InterPro" id="IPR036928">
    <property type="entry name" value="AS_sf"/>
</dbReference>
<feature type="active site" description="Charge relay system" evidence="5">
    <location>
        <position position="119"/>
    </location>
</feature>
<comment type="function">
    <text evidence="5">Allows the formation of correctly charged Gln-tRNA(Gln) through the transamidation of misacylated Glu-tRNA(Gln) in the mitochondria. The reaction takes place in the presence of glutamine and ATP through an activated gamma-phospho-Glu-tRNA(Gln).</text>
</comment>
<dbReference type="EC" id="6.3.5.7" evidence="5"/>
<keyword evidence="1 5" id="KW-0436">Ligase</keyword>
<evidence type="ECO:0000256" key="6">
    <source>
        <dbReference type="SAM" id="Phobius"/>
    </source>
</evidence>
<dbReference type="InterPro" id="IPR000120">
    <property type="entry name" value="Amidase"/>
</dbReference>
<organism evidence="8 9">
    <name type="scientific">Glossina morsitans morsitans</name>
    <name type="common">Savannah tsetse fly</name>
    <dbReference type="NCBI Taxonomy" id="37546"/>
    <lineage>
        <taxon>Eukaryota</taxon>
        <taxon>Metazoa</taxon>
        <taxon>Ecdysozoa</taxon>
        <taxon>Arthropoda</taxon>
        <taxon>Hexapoda</taxon>
        <taxon>Insecta</taxon>
        <taxon>Pterygota</taxon>
        <taxon>Neoptera</taxon>
        <taxon>Endopterygota</taxon>
        <taxon>Diptera</taxon>
        <taxon>Brachycera</taxon>
        <taxon>Muscomorpha</taxon>
        <taxon>Hippoboscoidea</taxon>
        <taxon>Glossinidae</taxon>
        <taxon>Glossina</taxon>
    </lineage>
</organism>
<gene>
    <name evidence="5" type="primary">GatA</name>
</gene>
<dbReference type="PANTHER" id="PTHR11895:SF7">
    <property type="entry name" value="GLUTAMYL-TRNA(GLN) AMIDOTRANSFERASE SUBUNIT A, MITOCHONDRIAL"/>
    <property type="match status" value="1"/>
</dbReference>
<dbReference type="InterPro" id="IPR028945">
    <property type="entry name" value="Get1"/>
</dbReference>
<evidence type="ECO:0000259" key="7">
    <source>
        <dbReference type="Pfam" id="PF01425"/>
    </source>
</evidence>
<dbReference type="PhylomeDB" id="A0A1A9YUG2"/>
<sequence length="647" mass="72163">MSLYFCFCFFPYVYLRSNEFVAVITTDWHLRFCFNLKAKEMRKYLPKNITHLTNKFAEGSNSPLEITKRAFNDAEKFKNLNAFIKLTKELAYDSATESMHRYFQKQVKGPLDGVTIAIKDNFCIKGIHTTCASKMLEDFVPPYNATVYERLLNDGAILIGKTNMDEFAMGSGTVDSIYGPTKNIWSKNLENDEWRIAGGSSGGSALAVASGVCYASIGSDTGGSVRNPASYCGVIGLKPTYGLVSRHGLIPLVNSMDVPGIFARTVSDCTTILNSVSGPDVRDATTIKMQYQPIDLPLPEQIDISKFRVGVPKEYHCEQLSKDVLETWQKVAGLLENEGAIVKQVSLPHTAASIYVYSILNQCEVASNMAKYDGIEYGHRADYDCSTEELYAKSRAHGFNEINFFEKALRVRRLIAEDFTKVFEGAPAERIDVLLTPTTLTEAPLYKEFITASNRDQCAVQDFCTQPCNMAGIPAISLPIRLGANGLPISLQLKAVLLWFASRKPPSPELTAALQNAIVELETLQGSQYLTGNADFAQLVRVERARQKVKDLEKQIYDRRYMGQMRNAYTELIISYALKAALCLVLIIISIKYRHNPVLIFGEQIDLYPLKGILSFPTNVPNAISVPAWILSCNVCCNLLNEYIYDN</sequence>
<evidence type="ECO:0000256" key="1">
    <source>
        <dbReference type="ARBA" id="ARBA00022598"/>
    </source>
</evidence>
<dbReference type="AlphaFoldDB" id="A0A1A9YUG2"/>
<feature type="transmembrane region" description="Helical" evidence="6">
    <location>
        <begin position="572"/>
        <end position="591"/>
    </location>
</feature>